<organism evidence="8 9">
    <name type="scientific">Loa loa</name>
    <name type="common">Eye worm</name>
    <name type="synonym">Filaria loa</name>
    <dbReference type="NCBI Taxonomy" id="7209"/>
    <lineage>
        <taxon>Eukaryota</taxon>
        <taxon>Metazoa</taxon>
        <taxon>Ecdysozoa</taxon>
        <taxon>Nematoda</taxon>
        <taxon>Chromadorea</taxon>
        <taxon>Rhabditida</taxon>
        <taxon>Spirurina</taxon>
        <taxon>Spiruromorpha</taxon>
        <taxon>Filarioidea</taxon>
        <taxon>Onchocercidae</taxon>
        <taxon>Loa</taxon>
    </lineage>
</organism>
<evidence type="ECO:0000256" key="5">
    <source>
        <dbReference type="ARBA" id="ARBA00022989"/>
    </source>
</evidence>
<keyword evidence="8" id="KW-1185">Reference proteome</keyword>
<dbReference type="Pfam" id="PF00005">
    <property type="entry name" value="ABC_tran"/>
    <property type="match status" value="1"/>
</dbReference>
<dbReference type="InterPro" id="IPR027417">
    <property type="entry name" value="P-loop_NTPase"/>
</dbReference>
<keyword evidence="3" id="KW-0813">Transport</keyword>
<dbReference type="GO" id="GO:0005524">
    <property type="term" value="F:ATP binding"/>
    <property type="evidence" value="ECO:0007669"/>
    <property type="project" value="InterPro"/>
</dbReference>
<reference evidence="9" key="2">
    <citation type="submission" date="2016-11" db="UniProtKB">
        <authorList>
            <consortium name="WormBaseParasite"/>
        </authorList>
    </citation>
    <scope>IDENTIFICATION</scope>
</reference>
<comment type="subcellular location">
    <subcellularLocation>
        <location evidence="1">Membrane</location>
        <topology evidence="1">Multi-pass membrane protein</topology>
    </subcellularLocation>
</comment>
<dbReference type="InterPro" id="IPR050352">
    <property type="entry name" value="ABCG_transporters"/>
</dbReference>
<dbReference type="GO" id="GO:0005886">
    <property type="term" value="C:plasma membrane"/>
    <property type="evidence" value="ECO:0007669"/>
    <property type="project" value="TreeGrafter"/>
</dbReference>
<proteinExistence type="inferred from homology"/>
<dbReference type="InterPro" id="IPR003439">
    <property type="entry name" value="ABC_transporter-like_ATP-bd"/>
</dbReference>
<evidence type="ECO:0000256" key="4">
    <source>
        <dbReference type="ARBA" id="ARBA00022692"/>
    </source>
</evidence>
<dbReference type="PANTHER" id="PTHR48041:SF139">
    <property type="entry name" value="PROTEIN SCARLET"/>
    <property type="match status" value="1"/>
</dbReference>
<dbReference type="STRING" id="7209.A0A1I7VDN4"/>
<evidence type="ECO:0000259" key="7">
    <source>
        <dbReference type="PROSITE" id="PS50893"/>
    </source>
</evidence>
<evidence type="ECO:0000256" key="3">
    <source>
        <dbReference type="ARBA" id="ARBA00022448"/>
    </source>
</evidence>
<dbReference type="SUPFAM" id="SSF52540">
    <property type="entry name" value="P-loop containing nucleoside triphosphate hydrolases"/>
    <property type="match status" value="1"/>
</dbReference>
<feature type="domain" description="ABC transporter" evidence="7">
    <location>
        <begin position="1"/>
        <end position="230"/>
    </location>
</feature>
<dbReference type="GO" id="GO:0016887">
    <property type="term" value="F:ATP hydrolysis activity"/>
    <property type="evidence" value="ECO:0007669"/>
    <property type="project" value="InterPro"/>
</dbReference>
<dbReference type="PANTHER" id="PTHR48041">
    <property type="entry name" value="ABC TRANSPORTER G FAMILY MEMBER 28"/>
    <property type="match status" value="1"/>
</dbReference>
<dbReference type="AlphaFoldDB" id="A0A1I7VDN4"/>
<dbReference type="GO" id="GO:0042626">
    <property type="term" value="F:ATPase-coupled transmembrane transporter activity"/>
    <property type="evidence" value="ECO:0007669"/>
    <property type="project" value="TreeGrafter"/>
</dbReference>
<keyword evidence="6" id="KW-0472">Membrane</keyword>
<dbReference type="eggNOG" id="KOG0061">
    <property type="taxonomic scope" value="Eukaryota"/>
</dbReference>
<dbReference type="Gene3D" id="3.40.50.300">
    <property type="entry name" value="P-loop containing nucleotide triphosphate hydrolases"/>
    <property type="match status" value="1"/>
</dbReference>
<dbReference type="Proteomes" id="UP000095285">
    <property type="component" value="Unassembled WGS sequence"/>
</dbReference>
<keyword evidence="5" id="KW-1133">Transmembrane helix</keyword>
<evidence type="ECO:0000256" key="1">
    <source>
        <dbReference type="ARBA" id="ARBA00004141"/>
    </source>
</evidence>
<dbReference type="PROSITE" id="PS50893">
    <property type="entry name" value="ABC_TRANSPORTER_2"/>
    <property type="match status" value="1"/>
</dbReference>
<name>A0A1I7VDN4_LOALO</name>
<reference evidence="8" key="1">
    <citation type="submission" date="2012-04" db="EMBL/GenBank/DDBJ databases">
        <title>The Genome Sequence of Loa loa.</title>
        <authorList>
            <consortium name="The Broad Institute Genome Sequencing Platform"/>
            <consortium name="Broad Institute Genome Sequencing Center for Infectious Disease"/>
            <person name="Nutman T.B."/>
            <person name="Fink D.L."/>
            <person name="Russ C."/>
            <person name="Young S."/>
            <person name="Zeng Q."/>
            <person name="Gargeya S."/>
            <person name="Alvarado L."/>
            <person name="Berlin A."/>
            <person name="Chapman S.B."/>
            <person name="Chen Z."/>
            <person name="Freedman E."/>
            <person name="Gellesch M."/>
            <person name="Goldberg J."/>
            <person name="Griggs A."/>
            <person name="Gujja S."/>
            <person name="Heilman E.R."/>
            <person name="Heiman D."/>
            <person name="Howarth C."/>
            <person name="Mehta T."/>
            <person name="Neiman D."/>
            <person name="Pearson M."/>
            <person name="Roberts A."/>
            <person name="Saif S."/>
            <person name="Shea T."/>
            <person name="Shenoy N."/>
            <person name="Sisk P."/>
            <person name="Stolte C."/>
            <person name="Sykes S."/>
            <person name="White J."/>
            <person name="Yandava C."/>
            <person name="Haas B."/>
            <person name="Henn M.R."/>
            <person name="Nusbaum C."/>
            <person name="Birren B."/>
        </authorList>
    </citation>
    <scope>NUCLEOTIDE SEQUENCE [LARGE SCALE GENOMIC DNA]</scope>
</reference>
<evidence type="ECO:0000256" key="6">
    <source>
        <dbReference type="ARBA" id="ARBA00023136"/>
    </source>
</evidence>
<evidence type="ECO:0000256" key="2">
    <source>
        <dbReference type="ARBA" id="ARBA00005814"/>
    </source>
</evidence>
<dbReference type="WBParaSite" id="EN70_1417">
    <property type="protein sequence ID" value="EN70_1417"/>
    <property type="gene ID" value="EN70_1417"/>
</dbReference>
<evidence type="ECO:0000313" key="8">
    <source>
        <dbReference type="Proteomes" id="UP000095285"/>
    </source>
</evidence>
<keyword evidence="4" id="KW-0812">Transmembrane</keyword>
<protein>
    <submittedName>
        <fullName evidence="9">ABC transporter domain-containing protein</fullName>
    </submittedName>
</protein>
<evidence type="ECO:0000313" key="9">
    <source>
        <dbReference type="WBParaSite" id="EN70_1417"/>
    </source>
</evidence>
<accession>A0A1I7VDN4</accession>
<sequence length="257" mass="28892">MNIANHDYSGTGKTVLLNALTMNVSSDVEVKGKILVNGEQLSSTDMHRISRYVHQDDIFIGTLTVREQLMYSAELQMGRNTTKADRLKRVEEVLKELGLKRCETTLIGVTNRLKGISCGESKRLAFACEILTDPLILFCDEPTSGLDSFMAVQVVHCLKEMAKKGKTIITTIHQPSSQVFNMFDNIGFACPETYNPADHIIKMLSVTQDEQECQARVDKIRNEFEESTFGMTLQRKSRGQGLPLKVIGNKDLKKREM</sequence>
<comment type="similarity">
    <text evidence="2">Belongs to the ABC transporter superfamily. ABCG family. Eye pigment precursor importer (TC 3.A.1.204) subfamily.</text>
</comment>